<dbReference type="Pfam" id="PF03134">
    <property type="entry name" value="TB2_DP1_HVA22"/>
    <property type="match status" value="1"/>
</dbReference>
<keyword evidence="2" id="KW-1133">Transmembrane helix</keyword>
<dbReference type="Proteomes" id="UP000002051">
    <property type="component" value="Chromosome 4"/>
</dbReference>
<protein>
    <submittedName>
        <fullName evidence="4">TB2/DP1, HVA22 family protein</fullName>
    </submittedName>
</protein>
<evidence type="ECO:0000313" key="6">
    <source>
        <dbReference type="Proteomes" id="UP000002051"/>
    </source>
</evidence>
<dbReference type="Pfam" id="PF12874">
    <property type="entry name" value="zf-met"/>
    <property type="match status" value="2"/>
</dbReference>
<dbReference type="HOGENOM" id="CLU_424164_0_0_1"/>
<evidence type="ECO:0000313" key="4">
    <source>
        <dbReference type="EMBL" id="AES90575.2"/>
    </source>
</evidence>
<dbReference type="EnsemblPlants" id="AES90575">
    <property type="protein sequence ID" value="AES90575"/>
    <property type="gene ID" value="MTR_4g093260"/>
</dbReference>
<evidence type="ECO:0000256" key="1">
    <source>
        <dbReference type="SAM" id="MobiDB-lite"/>
    </source>
</evidence>
<keyword evidence="2" id="KW-0472">Membrane</keyword>
<dbReference type="KEGG" id="mtr:11413365"/>
<dbReference type="PANTHER" id="PTHR47487:SF8">
    <property type="entry name" value="OS08G0270900 PROTEIN"/>
    <property type="match status" value="1"/>
</dbReference>
<dbReference type="eggNOG" id="KOG1725">
    <property type="taxonomic scope" value="Eukaryota"/>
</dbReference>
<feature type="compositionally biased region" description="Polar residues" evidence="1">
    <location>
        <begin position="323"/>
        <end position="334"/>
    </location>
</feature>
<accession>A0A0C3X2V3</accession>
<dbReference type="ExpressionAtlas" id="G7JV27">
    <property type="expression patterns" value="differential"/>
</dbReference>
<accession>G7JV27</accession>
<dbReference type="GO" id="GO:0003676">
    <property type="term" value="F:nucleic acid binding"/>
    <property type="evidence" value="ECO:0007669"/>
    <property type="project" value="InterPro"/>
</dbReference>
<keyword evidence="6" id="KW-1185">Reference proteome</keyword>
<dbReference type="GO" id="GO:0008270">
    <property type="term" value="F:zinc ion binding"/>
    <property type="evidence" value="ECO:0007669"/>
    <property type="project" value="InterPro"/>
</dbReference>
<dbReference type="PaxDb" id="3880-AES90575"/>
<sequence length="655" mass="73738">MASSFLLKLVFKSLHHFAWPLLALVYPMCASIQAIETDSDAEIKNIISYWILLSLIYLFEYAFMSLLLWFHLWPYIKLMIIFCLIIPDFGRASYVYNNLIRPMKLQIVSWRLNNYWRKCFVEKDDFLMHAERYMQENGTEALEKLIASKNTMCRPEVTNEIIATDNKEMLKSNAERLQIEHKDIKDSDAVEKKVLPAFKQDIPVLPKIGPSQNASLATVETNVTAERNSAGGEVPQSSTSTQKEVQKEWTCALCLVTTTSEKILNSHLSGKKHRAALQRQKDAETNGERILTEHKIIKDLDAVEKKEIHETKQDIPVIPKIGPSQNESSASVETKGTVEGDRAGGEVPQSSSMQMDLQKDRTCDLCLTTAEEILNARFSGRKHSAALQKQKDAEAINEITTTDNKEILKGTNGDRLQTEHKDIKDLEAIEEKEIPATKQDILMPKIWPSQMHRQPQWKPMEQQSDTVGVEVPQSSTIAQKEVQKEWACALCLVTVPCEKTLNSHLNGRKHRAACEAALKAKKLKIYKAKEEVKQENFSNKLNSDVENGGGIVNNRLKGPVRMQKLHFIGPTPSPQALSGPTPFGGPTSSPIRVPFSYHRGPTPFRGPAPFGGPTPPPIRVPFSYHGSDGSWARQPEFTYFIPTPPRLPPLEPNSR</sequence>
<dbReference type="AlphaFoldDB" id="G7JV27"/>
<dbReference type="OrthoDB" id="1430437at2759"/>
<dbReference type="InterPro" id="IPR013087">
    <property type="entry name" value="Znf_C2H2_type"/>
</dbReference>
<proteinExistence type="predicted"/>
<dbReference type="PANTHER" id="PTHR47487">
    <property type="entry name" value="OS06G0651300 PROTEIN-RELATED"/>
    <property type="match status" value="1"/>
</dbReference>
<evidence type="ECO:0000256" key="2">
    <source>
        <dbReference type="SAM" id="Phobius"/>
    </source>
</evidence>
<dbReference type="InterPro" id="IPR003604">
    <property type="entry name" value="Matrin/U1-like-C_Znf_C2H2"/>
</dbReference>
<dbReference type="EMBL" id="CM001220">
    <property type="protein sequence ID" value="AES90575.2"/>
    <property type="molecule type" value="Genomic_DNA"/>
</dbReference>
<feature type="region of interest" description="Disordered" evidence="1">
    <location>
        <begin position="317"/>
        <end position="356"/>
    </location>
</feature>
<organism evidence="4 6">
    <name type="scientific">Medicago truncatula</name>
    <name type="common">Barrel medic</name>
    <name type="synonym">Medicago tribuloides</name>
    <dbReference type="NCBI Taxonomy" id="3880"/>
    <lineage>
        <taxon>Eukaryota</taxon>
        <taxon>Viridiplantae</taxon>
        <taxon>Streptophyta</taxon>
        <taxon>Embryophyta</taxon>
        <taxon>Tracheophyta</taxon>
        <taxon>Spermatophyta</taxon>
        <taxon>Magnoliopsida</taxon>
        <taxon>eudicotyledons</taxon>
        <taxon>Gunneridae</taxon>
        <taxon>Pentapetalae</taxon>
        <taxon>rosids</taxon>
        <taxon>fabids</taxon>
        <taxon>Fabales</taxon>
        <taxon>Fabaceae</taxon>
        <taxon>Papilionoideae</taxon>
        <taxon>50 kb inversion clade</taxon>
        <taxon>NPAAA clade</taxon>
        <taxon>Hologalegina</taxon>
        <taxon>IRL clade</taxon>
        <taxon>Trifolieae</taxon>
        <taxon>Medicago</taxon>
    </lineage>
</organism>
<feature type="domain" description="U1-type" evidence="3">
    <location>
        <begin position="483"/>
        <end position="517"/>
    </location>
</feature>
<evidence type="ECO:0000313" key="5">
    <source>
        <dbReference type="EnsemblPlants" id="AES90575"/>
    </source>
</evidence>
<feature type="domain" description="U1-type" evidence="3">
    <location>
        <begin position="246"/>
        <end position="280"/>
    </location>
</feature>
<dbReference type="SMART" id="SM00451">
    <property type="entry name" value="ZnF_U1"/>
    <property type="match status" value="3"/>
</dbReference>
<keyword evidence="2" id="KW-0812">Transmembrane</keyword>
<feature type="transmembrane region" description="Helical" evidence="2">
    <location>
        <begin position="17"/>
        <end position="35"/>
    </location>
</feature>
<dbReference type="InterPro" id="IPR036236">
    <property type="entry name" value="Znf_C2H2_sf"/>
</dbReference>
<feature type="transmembrane region" description="Helical" evidence="2">
    <location>
        <begin position="47"/>
        <end position="69"/>
    </location>
</feature>
<name>G7JV27_MEDTR</name>
<dbReference type="Gene3D" id="3.30.160.60">
    <property type="entry name" value="Classic Zinc Finger"/>
    <property type="match status" value="2"/>
</dbReference>
<feature type="domain" description="U1-type" evidence="3">
    <location>
        <begin position="358"/>
        <end position="390"/>
    </location>
</feature>
<dbReference type="SUPFAM" id="SSF57667">
    <property type="entry name" value="beta-beta-alpha zinc fingers"/>
    <property type="match status" value="2"/>
</dbReference>
<evidence type="ECO:0000259" key="3">
    <source>
        <dbReference type="SMART" id="SM00451"/>
    </source>
</evidence>
<reference evidence="4 6" key="2">
    <citation type="journal article" date="2014" name="BMC Genomics">
        <title>An improved genome release (version Mt4.0) for the model legume Medicago truncatula.</title>
        <authorList>
            <person name="Tang H."/>
            <person name="Krishnakumar V."/>
            <person name="Bidwell S."/>
            <person name="Rosen B."/>
            <person name="Chan A."/>
            <person name="Zhou S."/>
            <person name="Gentzbittel L."/>
            <person name="Childs K.L."/>
            <person name="Yandell M."/>
            <person name="Gundlach H."/>
            <person name="Mayer K.F."/>
            <person name="Schwartz D.C."/>
            <person name="Town C.D."/>
        </authorList>
    </citation>
    <scope>GENOME REANNOTATION</scope>
    <source>
        <strain evidence="5 6">cv. Jemalong A17</strain>
    </source>
</reference>
<reference evidence="5" key="3">
    <citation type="submission" date="2015-04" db="UniProtKB">
        <authorList>
            <consortium name="EnsemblPlants"/>
        </authorList>
    </citation>
    <scope>IDENTIFICATION</scope>
    <source>
        <strain evidence="5">cv. Jemalong A17</strain>
    </source>
</reference>
<gene>
    <name evidence="5" type="primary">11413365</name>
    <name evidence="4" type="ordered locus">MTR_4g093260</name>
</gene>
<reference evidence="4 6" key="1">
    <citation type="journal article" date="2011" name="Nature">
        <title>The Medicago genome provides insight into the evolution of rhizobial symbioses.</title>
        <authorList>
            <person name="Young N.D."/>
            <person name="Debelle F."/>
            <person name="Oldroyd G.E."/>
            <person name="Geurts R."/>
            <person name="Cannon S.B."/>
            <person name="Udvardi M.K."/>
            <person name="Benedito V.A."/>
            <person name="Mayer K.F."/>
            <person name="Gouzy J."/>
            <person name="Schoof H."/>
            <person name="Van de Peer Y."/>
            <person name="Proost S."/>
            <person name="Cook D.R."/>
            <person name="Meyers B.C."/>
            <person name="Spannagl M."/>
            <person name="Cheung F."/>
            <person name="De Mita S."/>
            <person name="Krishnakumar V."/>
            <person name="Gundlach H."/>
            <person name="Zhou S."/>
            <person name="Mudge J."/>
            <person name="Bharti A.K."/>
            <person name="Murray J.D."/>
            <person name="Naoumkina M.A."/>
            <person name="Rosen B."/>
            <person name="Silverstein K.A."/>
            <person name="Tang H."/>
            <person name="Rombauts S."/>
            <person name="Zhao P.X."/>
            <person name="Zhou P."/>
            <person name="Barbe V."/>
            <person name="Bardou P."/>
            <person name="Bechner M."/>
            <person name="Bellec A."/>
            <person name="Berger A."/>
            <person name="Berges H."/>
            <person name="Bidwell S."/>
            <person name="Bisseling T."/>
            <person name="Choisne N."/>
            <person name="Couloux A."/>
            <person name="Denny R."/>
            <person name="Deshpande S."/>
            <person name="Dai X."/>
            <person name="Doyle J.J."/>
            <person name="Dudez A.M."/>
            <person name="Farmer A.D."/>
            <person name="Fouteau S."/>
            <person name="Franken C."/>
            <person name="Gibelin C."/>
            <person name="Gish J."/>
            <person name="Goldstein S."/>
            <person name="Gonzalez A.J."/>
            <person name="Green P.J."/>
            <person name="Hallab A."/>
            <person name="Hartog M."/>
            <person name="Hua A."/>
            <person name="Humphray S.J."/>
            <person name="Jeong D.H."/>
            <person name="Jing Y."/>
            <person name="Jocker A."/>
            <person name="Kenton S.M."/>
            <person name="Kim D.J."/>
            <person name="Klee K."/>
            <person name="Lai H."/>
            <person name="Lang C."/>
            <person name="Lin S."/>
            <person name="Macmil S.L."/>
            <person name="Magdelenat G."/>
            <person name="Matthews L."/>
            <person name="McCorrison J."/>
            <person name="Monaghan E.L."/>
            <person name="Mun J.H."/>
            <person name="Najar F.Z."/>
            <person name="Nicholson C."/>
            <person name="Noirot C."/>
            <person name="O'Bleness M."/>
            <person name="Paule C.R."/>
            <person name="Poulain J."/>
            <person name="Prion F."/>
            <person name="Qin B."/>
            <person name="Qu C."/>
            <person name="Retzel E.F."/>
            <person name="Riddle C."/>
            <person name="Sallet E."/>
            <person name="Samain S."/>
            <person name="Samson N."/>
            <person name="Sanders I."/>
            <person name="Saurat O."/>
            <person name="Scarpelli C."/>
            <person name="Schiex T."/>
            <person name="Segurens B."/>
            <person name="Severin A.J."/>
            <person name="Sherrier D.J."/>
            <person name="Shi R."/>
            <person name="Sims S."/>
            <person name="Singer S.R."/>
            <person name="Sinharoy S."/>
            <person name="Sterck L."/>
            <person name="Viollet A."/>
            <person name="Wang B.B."/>
            <person name="Wang K."/>
            <person name="Wang M."/>
            <person name="Wang X."/>
            <person name="Warfsmann J."/>
            <person name="Weissenbach J."/>
            <person name="White D.D."/>
            <person name="White J.D."/>
            <person name="Wiley G.B."/>
            <person name="Wincker P."/>
            <person name="Xing Y."/>
            <person name="Yang L."/>
            <person name="Yao Z."/>
            <person name="Ying F."/>
            <person name="Zhai J."/>
            <person name="Zhou L."/>
            <person name="Zuber A."/>
            <person name="Denarie J."/>
            <person name="Dixon R.A."/>
            <person name="May G.D."/>
            <person name="Schwartz D.C."/>
            <person name="Rogers J."/>
            <person name="Quetier F."/>
            <person name="Town C.D."/>
            <person name="Roe B.A."/>
        </authorList>
    </citation>
    <scope>NUCLEOTIDE SEQUENCE [LARGE SCALE GENOMIC DNA]</scope>
    <source>
        <strain evidence="4">A17</strain>
        <strain evidence="5 6">cv. Jemalong A17</strain>
    </source>
</reference>
<dbReference type="InterPro" id="IPR004345">
    <property type="entry name" value="TB2_DP1_HVA22"/>
</dbReference>